<dbReference type="EMBL" id="JBHSRJ010000002">
    <property type="protein sequence ID" value="MFC6042428.1"/>
    <property type="molecule type" value="Genomic_DNA"/>
</dbReference>
<evidence type="ECO:0000259" key="6">
    <source>
        <dbReference type="Pfam" id="PF04542"/>
    </source>
</evidence>
<comment type="caution">
    <text evidence="8">The sequence shown here is derived from an EMBL/GenBank/DDBJ whole genome shotgun (WGS) entry which is preliminary data.</text>
</comment>
<dbReference type="CDD" id="cd06171">
    <property type="entry name" value="Sigma70_r4"/>
    <property type="match status" value="1"/>
</dbReference>
<dbReference type="PRINTS" id="PR00046">
    <property type="entry name" value="SIGMA70FCT"/>
</dbReference>
<keyword evidence="3" id="KW-0238">DNA-binding</keyword>
<dbReference type="NCBIfam" id="TIGR02479">
    <property type="entry name" value="FliA_WhiG"/>
    <property type="match status" value="1"/>
</dbReference>
<keyword evidence="9" id="KW-1185">Reference proteome</keyword>
<dbReference type="Proteomes" id="UP001596135">
    <property type="component" value="Unassembled WGS sequence"/>
</dbReference>
<accession>A0ABW1LGA9</accession>
<dbReference type="NCBIfam" id="TIGR02937">
    <property type="entry name" value="sigma70-ECF"/>
    <property type="match status" value="1"/>
</dbReference>
<gene>
    <name evidence="8" type="ORF">ACFPYL_05065</name>
</gene>
<dbReference type="PANTHER" id="PTHR30385:SF7">
    <property type="entry name" value="RNA POLYMERASE SIGMA FACTOR FLIA"/>
    <property type="match status" value="1"/>
</dbReference>
<organism evidence="8 9">
    <name type="scientific">Nocardioides hankookensis</name>
    <dbReference type="NCBI Taxonomy" id="443157"/>
    <lineage>
        <taxon>Bacteria</taxon>
        <taxon>Bacillati</taxon>
        <taxon>Actinomycetota</taxon>
        <taxon>Actinomycetes</taxon>
        <taxon>Propionibacteriales</taxon>
        <taxon>Nocardioidaceae</taxon>
        <taxon>Nocardioides</taxon>
    </lineage>
</organism>
<evidence type="ECO:0000256" key="1">
    <source>
        <dbReference type="ARBA" id="ARBA00023015"/>
    </source>
</evidence>
<dbReference type="InterPro" id="IPR014284">
    <property type="entry name" value="RNA_pol_sigma-70_dom"/>
</dbReference>
<dbReference type="Pfam" id="PF04542">
    <property type="entry name" value="Sigma70_r2"/>
    <property type="match status" value="1"/>
</dbReference>
<dbReference type="InterPro" id="IPR013325">
    <property type="entry name" value="RNA_pol_sigma_r2"/>
</dbReference>
<dbReference type="Gene3D" id="1.20.140.160">
    <property type="match status" value="1"/>
</dbReference>
<dbReference type="SUPFAM" id="SSF88946">
    <property type="entry name" value="Sigma2 domain of RNA polymerase sigma factors"/>
    <property type="match status" value="1"/>
</dbReference>
<protein>
    <submittedName>
        <fullName evidence="8">Sigma-70 family RNA polymerase sigma factor</fullName>
    </submittedName>
</protein>
<dbReference type="InterPro" id="IPR007630">
    <property type="entry name" value="RNA_pol_sigma70_r4"/>
</dbReference>
<feature type="domain" description="RNA polymerase sigma-70 region 2" evidence="6">
    <location>
        <begin position="16"/>
        <end position="86"/>
    </location>
</feature>
<dbReference type="InterPro" id="IPR007627">
    <property type="entry name" value="RNA_pol_sigma70_r2"/>
</dbReference>
<evidence type="ECO:0000313" key="9">
    <source>
        <dbReference type="Proteomes" id="UP001596135"/>
    </source>
</evidence>
<dbReference type="InterPro" id="IPR007624">
    <property type="entry name" value="RNA_pol_sigma70_r3"/>
</dbReference>
<keyword evidence="1" id="KW-0805">Transcription regulation</keyword>
<evidence type="ECO:0000259" key="7">
    <source>
        <dbReference type="Pfam" id="PF04545"/>
    </source>
</evidence>
<dbReference type="Gene3D" id="1.10.1740.10">
    <property type="match status" value="1"/>
</dbReference>
<keyword evidence="2" id="KW-0731">Sigma factor</keyword>
<reference evidence="9" key="1">
    <citation type="journal article" date="2019" name="Int. J. Syst. Evol. Microbiol.">
        <title>The Global Catalogue of Microorganisms (GCM) 10K type strain sequencing project: providing services to taxonomists for standard genome sequencing and annotation.</title>
        <authorList>
            <consortium name="The Broad Institute Genomics Platform"/>
            <consortium name="The Broad Institute Genome Sequencing Center for Infectious Disease"/>
            <person name="Wu L."/>
            <person name="Ma J."/>
        </authorList>
    </citation>
    <scope>NUCLEOTIDE SEQUENCE [LARGE SCALE GENOMIC DNA]</scope>
    <source>
        <strain evidence="9">CCUG 54522</strain>
    </source>
</reference>
<name>A0ABW1LGA9_9ACTN</name>
<dbReference type="RefSeq" id="WP_379151118.1">
    <property type="nucleotide sequence ID" value="NZ_JBHSRJ010000002.1"/>
</dbReference>
<dbReference type="PIRSF" id="PIRSF000770">
    <property type="entry name" value="RNA_pol_sigma-SigE/K"/>
    <property type="match status" value="1"/>
</dbReference>
<feature type="domain" description="RNA polymerase sigma-70 region 3" evidence="5">
    <location>
        <begin position="96"/>
        <end position="162"/>
    </location>
</feature>
<evidence type="ECO:0000256" key="4">
    <source>
        <dbReference type="ARBA" id="ARBA00023163"/>
    </source>
</evidence>
<dbReference type="PANTHER" id="PTHR30385">
    <property type="entry name" value="SIGMA FACTOR F FLAGELLAR"/>
    <property type="match status" value="1"/>
</dbReference>
<feature type="domain" description="RNA polymerase sigma-70 region 4" evidence="7">
    <location>
        <begin position="179"/>
        <end position="227"/>
    </location>
</feature>
<sequence>MTHDNDVPQGSEDLIVLHMPLVGHIVRETMARVPSHVDRDDLSSAGLAALVQAARSFDAERGVPFNRYASTRIRGAILDELRSIDWASRSVRRRARELDATRSQLATVLGRSATTAEVAQASGMSTDEVAANEDDVARAQVLSLHASEDDSLGESLVSSSPTPEAILEHREKLTYMTEAIAELPERLRHVVEQYFLAERPMAEIAAALGVTESRVSQLRAEALVLLRDALNNALEPDLVPEAPRPGGAAARRREAYFAAVAARHAVGLRGYARDHVQVNASA</sequence>
<dbReference type="InterPro" id="IPR000943">
    <property type="entry name" value="RNA_pol_sigma70"/>
</dbReference>
<dbReference type="SUPFAM" id="SSF88659">
    <property type="entry name" value="Sigma3 and sigma4 domains of RNA polymerase sigma factors"/>
    <property type="match status" value="2"/>
</dbReference>
<evidence type="ECO:0000256" key="2">
    <source>
        <dbReference type="ARBA" id="ARBA00023082"/>
    </source>
</evidence>
<evidence type="ECO:0000259" key="5">
    <source>
        <dbReference type="Pfam" id="PF04539"/>
    </source>
</evidence>
<dbReference type="Pfam" id="PF04539">
    <property type="entry name" value="Sigma70_r3"/>
    <property type="match status" value="1"/>
</dbReference>
<dbReference type="InterPro" id="IPR012845">
    <property type="entry name" value="RNA_pol_sigma_FliA_WhiG"/>
</dbReference>
<evidence type="ECO:0000313" key="8">
    <source>
        <dbReference type="EMBL" id="MFC6042428.1"/>
    </source>
</evidence>
<dbReference type="Pfam" id="PF04545">
    <property type="entry name" value="Sigma70_r4"/>
    <property type="match status" value="1"/>
</dbReference>
<evidence type="ECO:0000256" key="3">
    <source>
        <dbReference type="ARBA" id="ARBA00023125"/>
    </source>
</evidence>
<dbReference type="InterPro" id="IPR013324">
    <property type="entry name" value="RNA_pol_sigma_r3/r4-like"/>
</dbReference>
<keyword evidence="4" id="KW-0804">Transcription</keyword>
<proteinExistence type="predicted"/>